<sequence length="180" mass="20562">MGNDQIDQHFAAGGETELHRAIELYGQPLLRYCHNILCDYAEAQDAVQVTFIKAYNKRNTFKNSTSLRAWLYRIAYTTCIDILRKKKILSIIPLVPSSLQAPANDNLIADDLKDALLKLTPAERALVFSRVIDETSYADLESIYQVPATTLRKRYERAKAKLAKSLKETNSYYVRLEESK</sequence>
<keyword evidence="3" id="KW-0731">Sigma factor</keyword>
<organism evidence="8 9">
    <name type="scientific">Dethiobacter alkaliphilus AHT 1</name>
    <dbReference type="NCBI Taxonomy" id="555088"/>
    <lineage>
        <taxon>Bacteria</taxon>
        <taxon>Bacillati</taxon>
        <taxon>Bacillota</taxon>
        <taxon>Dethiobacteria</taxon>
        <taxon>Dethiobacterales</taxon>
        <taxon>Dethiobacteraceae</taxon>
        <taxon>Dethiobacter</taxon>
    </lineage>
</organism>
<dbReference type="NCBIfam" id="TIGR02937">
    <property type="entry name" value="sigma70-ECF"/>
    <property type="match status" value="1"/>
</dbReference>
<gene>
    <name evidence="8" type="ORF">DealDRAFT_0548</name>
</gene>
<dbReference type="AlphaFoldDB" id="C0GD97"/>
<evidence type="ECO:0000256" key="2">
    <source>
        <dbReference type="ARBA" id="ARBA00023015"/>
    </source>
</evidence>
<dbReference type="InterPro" id="IPR013249">
    <property type="entry name" value="RNA_pol_sigma70_r4_t2"/>
</dbReference>
<dbReference type="GO" id="GO:0006352">
    <property type="term" value="P:DNA-templated transcription initiation"/>
    <property type="evidence" value="ECO:0007669"/>
    <property type="project" value="InterPro"/>
</dbReference>
<dbReference type="Gene3D" id="1.10.1740.10">
    <property type="match status" value="1"/>
</dbReference>
<dbReference type="InterPro" id="IPR014284">
    <property type="entry name" value="RNA_pol_sigma-70_dom"/>
</dbReference>
<dbReference type="Pfam" id="PF08281">
    <property type="entry name" value="Sigma70_r4_2"/>
    <property type="match status" value="1"/>
</dbReference>
<comment type="caution">
    <text evidence="8">The sequence shown here is derived from an EMBL/GenBank/DDBJ whole genome shotgun (WGS) entry which is preliminary data.</text>
</comment>
<dbReference type="InterPro" id="IPR013324">
    <property type="entry name" value="RNA_pol_sigma_r3/r4-like"/>
</dbReference>
<keyword evidence="9" id="KW-1185">Reference proteome</keyword>
<reference evidence="8 9" key="1">
    <citation type="submission" date="2009-02" db="EMBL/GenBank/DDBJ databases">
        <title>Sequencing of the draft genome and assembly of Dethiobacter alkaliphilus AHT 1.</title>
        <authorList>
            <consortium name="US DOE Joint Genome Institute (JGI-PGF)"/>
            <person name="Lucas S."/>
            <person name="Copeland A."/>
            <person name="Lapidus A."/>
            <person name="Glavina del Rio T."/>
            <person name="Dalin E."/>
            <person name="Tice H."/>
            <person name="Bruce D."/>
            <person name="Goodwin L."/>
            <person name="Pitluck S."/>
            <person name="Larimer F."/>
            <person name="Land M.L."/>
            <person name="Hauser L."/>
            <person name="Muyzer G."/>
        </authorList>
    </citation>
    <scope>NUCLEOTIDE SEQUENCE [LARGE SCALE GENOMIC DNA]</scope>
    <source>
        <strain evidence="8 9">AHT 1</strain>
    </source>
</reference>
<proteinExistence type="inferred from homology"/>
<dbReference type="EMBL" id="ACJM01000002">
    <property type="protein sequence ID" value="EEG78618.1"/>
    <property type="molecule type" value="Genomic_DNA"/>
</dbReference>
<evidence type="ECO:0000259" key="6">
    <source>
        <dbReference type="Pfam" id="PF04542"/>
    </source>
</evidence>
<evidence type="ECO:0000313" key="8">
    <source>
        <dbReference type="EMBL" id="EEG78618.1"/>
    </source>
</evidence>
<dbReference type="PANTHER" id="PTHR43133">
    <property type="entry name" value="RNA POLYMERASE ECF-TYPE SIGMA FACTO"/>
    <property type="match status" value="1"/>
</dbReference>
<dbReference type="GO" id="GO:0016987">
    <property type="term" value="F:sigma factor activity"/>
    <property type="evidence" value="ECO:0007669"/>
    <property type="project" value="UniProtKB-KW"/>
</dbReference>
<dbReference type="RefSeq" id="WP_008514639.1">
    <property type="nucleotide sequence ID" value="NZ_ACJM01000002.1"/>
</dbReference>
<dbReference type="PANTHER" id="PTHR43133:SF8">
    <property type="entry name" value="RNA POLYMERASE SIGMA FACTOR HI_1459-RELATED"/>
    <property type="match status" value="1"/>
</dbReference>
<evidence type="ECO:0000256" key="5">
    <source>
        <dbReference type="ARBA" id="ARBA00023163"/>
    </source>
</evidence>
<dbReference type="OrthoDB" id="9795666at2"/>
<dbReference type="InterPro" id="IPR013325">
    <property type="entry name" value="RNA_pol_sigma_r2"/>
</dbReference>
<dbReference type="Proteomes" id="UP000006443">
    <property type="component" value="Unassembled WGS sequence"/>
</dbReference>
<keyword evidence="5" id="KW-0804">Transcription</keyword>
<dbReference type="InterPro" id="IPR036388">
    <property type="entry name" value="WH-like_DNA-bd_sf"/>
</dbReference>
<evidence type="ECO:0000313" key="9">
    <source>
        <dbReference type="Proteomes" id="UP000006443"/>
    </source>
</evidence>
<keyword evidence="4" id="KW-0238">DNA-binding</keyword>
<evidence type="ECO:0000256" key="1">
    <source>
        <dbReference type="ARBA" id="ARBA00010641"/>
    </source>
</evidence>
<comment type="similarity">
    <text evidence="1">Belongs to the sigma-70 factor family. ECF subfamily.</text>
</comment>
<evidence type="ECO:0000256" key="4">
    <source>
        <dbReference type="ARBA" id="ARBA00023125"/>
    </source>
</evidence>
<dbReference type="SUPFAM" id="SSF88659">
    <property type="entry name" value="Sigma3 and sigma4 domains of RNA polymerase sigma factors"/>
    <property type="match status" value="1"/>
</dbReference>
<dbReference type="Pfam" id="PF04542">
    <property type="entry name" value="Sigma70_r2"/>
    <property type="match status" value="1"/>
</dbReference>
<evidence type="ECO:0000259" key="7">
    <source>
        <dbReference type="Pfam" id="PF08281"/>
    </source>
</evidence>
<dbReference type="InterPro" id="IPR007627">
    <property type="entry name" value="RNA_pol_sigma70_r2"/>
</dbReference>
<dbReference type="GO" id="GO:0003677">
    <property type="term" value="F:DNA binding"/>
    <property type="evidence" value="ECO:0007669"/>
    <property type="project" value="UniProtKB-KW"/>
</dbReference>
<keyword evidence="2" id="KW-0805">Transcription regulation</keyword>
<dbReference type="InterPro" id="IPR039425">
    <property type="entry name" value="RNA_pol_sigma-70-like"/>
</dbReference>
<dbReference type="eggNOG" id="COG1595">
    <property type="taxonomic scope" value="Bacteria"/>
</dbReference>
<name>C0GD97_DETAL</name>
<protein>
    <submittedName>
        <fullName evidence="8">RNA polymerase, sigma-24 subunit, ECF subfamily</fullName>
    </submittedName>
</protein>
<dbReference type="Gene3D" id="1.10.10.10">
    <property type="entry name" value="Winged helix-like DNA-binding domain superfamily/Winged helix DNA-binding domain"/>
    <property type="match status" value="1"/>
</dbReference>
<dbReference type="STRING" id="555088.DealDRAFT_0548"/>
<accession>C0GD97</accession>
<dbReference type="SUPFAM" id="SSF88946">
    <property type="entry name" value="Sigma2 domain of RNA polymerase sigma factors"/>
    <property type="match status" value="1"/>
</dbReference>
<evidence type="ECO:0000256" key="3">
    <source>
        <dbReference type="ARBA" id="ARBA00023082"/>
    </source>
</evidence>
<feature type="domain" description="RNA polymerase sigma factor 70 region 4 type 2" evidence="7">
    <location>
        <begin position="111"/>
        <end position="162"/>
    </location>
</feature>
<feature type="domain" description="RNA polymerase sigma-70 region 2" evidence="6">
    <location>
        <begin position="22"/>
        <end position="87"/>
    </location>
</feature>